<feature type="domain" description="Toprim" evidence="9">
    <location>
        <begin position="1"/>
        <end position="111"/>
    </location>
</feature>
<dbReference type="PROSITE" id="PS00396">
    <property type="entry name" value="TOPO_IA_1"/>
    <property type="match status" value="1"/>
</dbReference>
<dbReference type="PANTHER" id="PTHR42785">
    <property type="entry name" value="DNA TOPOISOMERASE, TYPE IA, CORE"/>
    <property type="match status" value="1"/>
</dbReference>
<feature type="domain" description="Topo IA-type catalytic" evidence="10">
    <location>
        <begin position="127"/>
        <end position="577"/>
    </location>
</feature>
<dbReference type="InterPro" id="IPR006171">
    <property type="entry name" value="TOPRIM_dom"/>
</dbReference>
<evidence type="ECO:0000256" key="6">
    <source>
        <dbReference type="ARBA" id="ARBA00023029"/>
    </source>
</evidence>
<dbReference type="Pfam" id="PF13368">
    <property type="entry name" value="Toprim_C_rpt"/>
    <property type="match status" value="1"/>
</dbReference>
<dbReference type="Gene3D" id="3.40.50.140">
    <property type="match status" value="1"/>
</dbReference>
<evidence type="ECO:0000256" key="5">
    <source>
        <dbReference type="ARBA" id="ARBA00022842"/>
    </source>
</evidence>
<dbReference type="InterPro" id="IPR013497">
    <property type="entry name" value="Topo_IA_cen"/>
</dbReference>
<accession>A0A6C0DCN9</accession>
<evidence type="ECO:0000256" key="1">
    <source>
        <dbReference type="ARBA" id="ARBA00000213"/>
    </source>
</evidence>
<keyword evidence="7" id="KW-0238">DNA-binding</keyword>
<dbReference type="CDD" id="cd03363">
    <property type="entry name" value="TOPRIM_TopoIA_TopoI"/>
    <property type="match status" value="1"/>
</dbReference>
<dbReference type="GO" id="GO:0003917">
    <property type="term" value="F:DNA topoisomerase type I (single strand cut, ATP-independent) activity"/>
    <property type="evidence" value="ECO:0007669"/>
    <property type="project" value="UniProtKB-EC"/>
</dbReference>
<dbReference type="SMART" id="SM00493">
    <property type="entry name" value="TOPRIM"/>
    <property type="match status" value="1"/>
</dbReference>
<evidence type="ECO:0000256" key="4">
    <source>
        <dbReference type="ARBA" id="ARBA00022723"/>
    </source>
</evidence>
<dbReference type="GO" id="GO:0006265">
    <property type="term" value="P:DNA topological change"/>
    <property type="evidence" value="ECO:0007669"/>
    <property type="project" value="InterPro"/>
</dbReference>
<keyword evidence="4" id="KW-0479">Metal-binding</keyword>
<evidence type="ECO:0000256" key="8">
    <source>
        <dbReference type="ARBA" id="ARBA00023235"/>
    </source>
</evidence>
<evidence type="ECO:0000259" key="9">
    <source>
        <dbReference type="PROSITE" id="PS50880"/>
    </source>
</evidence>
<dbReference type="InterPro" id="IPR023406">
    <property type="entry name" value="Topo_IA_AS"/>
</dbReference>
<dbReference type="HAMAP" id="MF_00952">
    <property type="entry name" value="Topoisom_1_prok"/>
    <property type="match status" value="1"/>
</dbReference>
<dbReference type="EMBL" id="MN739588">
    <property type="protein sequence ID" value="QHT14678.1"/>
    <property type="molecule type" value="Genomic_DNA"/>
</dbReference>
<evidence type="ECO:0000259" key="10">
    <source>
        <dbReference type="PROSITE" id="PS52039"/>
    </source>
</evidence>
<dbReference type="Gene3D" id="1.10.290.10">
    <property type="entry name" value="Topoisomerase I, domain 4"/>
    <property type="match status" value="1"/>
</dbReference>
<evidence type="ECO:0000256" key="2">
    <source>
        <dbReference type="ARBA" id="ARBA00009446"/>
    </source>
</evidence>
<dbReference type="SMART" id="SM00436">
    <property type="entry name" value="TOP1Bc"/>
    <property type="match status" value="1"/>
</dbReference>
<dbReference type="GO" id="GO:0046872">
    <property type="term" value="F:metal ion binding"/>
    <property type="evidence" value="ECO:0007669"/>
    <property type="project" value="UniProtKB-KW"/>
</dbReference>
<dbReference type="InterPro" id="IPR028612">
    <property type="entry name" value="Topoisom_1_IA"/>
</dbReference>
<protein>
    <recommendedName>
        <fullName evidence="3">DNA topoisomerase</fullName>
        <ecNumber evidence="3">5.6.2.1</ecNumber>
    </recommendedName>
</protein>
<evidence type="ECO:0000256" key="7">
    <source>
        <dbReference type="ARBA" id="ARBA00023125"/>
    </source>
</evidence>
<dbReference type="InterPro" id="IPR005733">
    <property type="entry name" value="TopoI_bac-type"/>
</dbReference>
<dbReference type="CDD" id="cd00186">
    <property type="entry name" value="TOP1Ac"/>
    <property type="match status" value="1"/>
</dbReference>
<dbReference type="InterPro" id="IPR025589">
    <property type="entry name" value="Toprim_C_rpt"/>
</dbReference>
<comment type="catalytic activity">
    <reaction evidence="1">
        <text>ATP-independent breakage of single-stranded DNA, followed by passage and rejoining.</text>
        <dbReference type="EC" id="5.6.2.1"/>
    </reaction>
</comment>
<dbReference type="PRINTS" id="PR00417">
    <property type="entry name" value="PRTPISMRASEI"/>
</dbReference>
<dbReference type="PROSITE" id="PS52039">
    <property type="entry name" value="TOPO_IA_2"/>
    <property type="match status" value="1"/>
</dbReference>
<keyword evidence="8" id="KW-0413">Isomerase</keyword>
<dbReference type="PANTHER" id="PTHR42785:SF1">
    <property type="entry name" value="DNA TOPOISOMERASE"/>
    <property type="match status" value="1"/>
</dbReference>
<dbReference type="NCBIfam" id="TIGR01051">
    <property type="entry name" value="topA_bact"/>
    <property type="match status" value="1"/>
</dbReference>
<dbReference type="InterPro" id="IPR034149">
    <property type="entry name" value="TOPRIM_TopoI"/>
</dbReference>
<dbReference type="Pfam" id="PF01751">
    <property type="entry name" value="Toprim"/>
    <property type="match status" value="1"/>
</dbReference>
<sequence>MNLVIVESPAKCQKIQGFLGAGWRVIATMGHIRALEQALDAVGIHRGWEPKYEWIKEKAKAIKQLKEEAKEATQIYLASDDDREGEAISYAVCQLLRLKPETALRSVFHEITEKAVKHAVANPRRLDMNRANAQQARAMLDMMIGFTISPLLWKSVAPSLSAGRCQTPALRLVIEREEAIDQFKASSSWQLSATFVKDSFSIHATMTDELEDEESSLNYMENVHTSKEGIVHQKTVKPWTQGAPPPLITSTLQQQASALFGLNPKSTMKIAQKLYEVGHITYMRTDQAVLSEEAVQEAKAYVQEHYGPAYISTAESKKSKKDPLKQEAHEAIRPTHMERVEVEGDALEKKVYRLIWQRAIQSVMSAAKGETCTIHIKLEEDFMWQSVWKRTTFEGWKKAGKVVDLDESDEEESSDWDKAIAIMVGDHLPWTSMKAEPKETKASGRYTEATLVRELETHGIGRPSTFASLLSAIQEKNYVETRDIPPKEITLTEFQMKPQQWPPLKHESKKKVGGEKKKMVPTELGRSVWGYLKTTFADLFAYEFTAQMEQRLDRVSNGQEEWKGVLQDTWNSYQARYETLNANVNAKQAANAKVREFGNGLKAVQTKNGPLLLIEGKTKKDTVFLGWPKGILFEEITEEQATQFQPESNVGEWNGQPIIKKSGKFGAYLQCGDLSVPFQEESLEQTIERLEAKKGSGPLKTFKEYVIRTGQYGPYIMKTSLKKAKFVSLPKGINPTTLTEKEVEALYKLGLESKKNKRKE</sequence>
<dbReference type="SMART" id="SM00437">
    <property type="entry name" value="TOP1Ac"/>
    <property type="match status" value="1"/>
</dbReference>
<comment type="similarity">
    <text evidence="2">Belongs to the type IA topoisomerase family.</text>
</comment>
<evidence type="ECO:0000313" key="11">
    <source>
        <dbReference type="EMBL" id="QHT14678.1"/>
    </source>
</evidence>
<keyword evidence="6" id="KW-0799">Topoisomerase</keyword>
<dbReference type="InterPro" id="IPR023405">
    <property type="entry name" value="Topo_IA_core_domain"/>
</dbReference>
<organism evidence="11">
    <name type="scientific">viral metagenome</name>
    <dbReference type="NCBI Taxonomy" id="1070528"/>
    <lineage>
        <taxon>unclassified sequences</taxon>
        <taxon>metagenomes</taxon>
        <taxon>organismal metagenomes</taxon>
    </lineage>
</organism>
<keyword evidence="5" id="KW-0460">Magnesium</keyword>
<reference evidence="11" key="1">
    <citation type="journal article" date="2020" name="Nature">
        <title>Giant virus diversity and host interactions through global metagenomics.</title>
        <authorList>
            <person name="Schulz F."/>
            <person name="Roux S."/>
            <person name="Paez-Espino D."/>
            <person name="Jungbluth S."/>
            <person name="Walsh D.A."/>
            <person name="Denef V.J."/>
            <person name="McMahon K.D."/>
            <person name="Konstantinidis K.T."/>
            <person name="Eloe-Fadrosh E.A."/>
            <person name="Kyrpides N.C."/>
            <person name="Woyke T."/>
        </authorList>
    </citation>
    <scope>NUCLEOTIDE SEQUENCE</scope>
    <source>
        <strain evidence="11">GVMAG-M-3300023174-141</strain>
    </source>
</reference>
<evidence type="ECO:0000256" key="3">
    <source>
        <dbReference type="ARBA" id="ARBA00012891"/>
    </source>
</evidence>
<dbReference type="GO" id="GO:0003677">
    <property type="term" value="F:DNA binding"/>
    <property type="evidence" value="ECO:0007669"/>
    <property type="project" value="UniProtKB-KW"/>
</dbReference>
<dbReference type="InterPro" id="IPR000380">
    <property type="entry name" value="Topo_IA"/>
</dbReference>
<dbReference type="Gene3D" id="2.70.20.10">
    <property type="entry name" value="Topoisomerase I, domain 3"/>
    <property type="match status" value="1"/>
</dbReference>
<dbReference type="InterPro" id="IPR003601">
    <property type="entry name" value="Topo_IA_2"/>
</dbReference>
<dbReference type="PROSITE" id="PS50880">
    <property type="entry name" value="TOPRIM"/>
    <property type="match status" value="1"/>
</dbReference>
<dbReference type="SUPFAM" id="SSF56712">
    <property type="entry name" value="Prokaryotic type I DNA topoisomerase"/>
    <property type="match status" value="1"/>
</dbReference>
<dbReference type="InterPro" id="IPR013824">
    <property type="entry name" value="Topo_IA_cen_sub1"/>
</dbReference>
<dbReference type="AlphaFoldDB" id="A0A6C0DCN9"/>
<dbReference type="Gene3D" id="1.10.460.10">
    <property type="entry name" value="Topoisomerase I, domain 2"/>
    <property type="match status" value="2"/>
</dbReference>
<dbReference type="Pfam" id="PF01131">
    <property type="entry name" value="Topoisom_bac"/>
    <property type="match status" value="2"/>
</dbReference>
<name>A0A6C0DCN9_9ZZZZ</name>
<dbReference type="InterPro" id="IPR003602">
    <property type="entry name" value="Topo_IA_DNA-bd_dom"/>
</dbReference>
<dbReference type="EC" id="5.6.2.1" evidence="3"/>
<dbReference type="InterPro" id="IPR013825">
    <property type="entry name" value="Topo_IA_cen_sub2"/>
</dbReference>
<dbReference type="InterPro" id="IPR013826">
    <property type="entry name" value="Topo_IA_cen_sub3"/>
</dbReference>
<proteinExistence type="inferred from homology"/>